<dbReference type="Proteomes" id="UP000028524">
    <property type="component" value="Unassembled WGS sequence"/>
</dbReference>
<feature type="coiled-coil region" evidence="1">
    <location>
        <begin position="147"/>
        <end position="174"/>
    </location>
</feature>
<reference evidence="2 3" key="1">
    <citation type="journal article" date="2014" name="BMC Genomics">
        <title>Comparative genome sequencing reveals chemotype-specific gene clusters in the toxigenic black mold Stachybotrys.</title>
        <authorList>
            <person name="Semeiks J."/>
            <person name="Borek D."/>
            <person name="Otwinowski Z."/>
            <person name="Grishin N.V."/>
        </authorList>
    </citation>
    <scope>NUCLEOTIDE SEQUENCE [LARGE SCALE GENOMIC DNA]</scope>
    <source>
        <strain evidence="2 3">IBT 40285</strain>
    </source>
</reference>
<keyword evidence="1" id="KW-0175">Coiled coil</keyword>
<dbReference type="Pfam" id="PF13093">
    <property type="entry name" value="FTA4"/>
    <property type="match status" value="1"/>
</dbReference>
<evidence type="ECO:0008006" key="4">
    <source>
        <dbReference type="Google" id="ProtNLM"/>
    </source>
</evidence>
<proteinExistence type="predicted"/>
<name>A0A084QAW6_STAC4</name>
<sequence>MATEGPPAPPTIPALKTSFLNAQTNLLAQPLAPSRAWLAANDASDARIPPRELDFNLASLNQALAQHCRRVYAPQAARHVAEQINALYEADAERRLGGGVEGGGPEDALGGVGRELDLTENTVVETLPPTWPSAKDADALPAEAKRYADTVQRLADLNAQRTQLQRRVARLARLAAAVEPFKASPVDGAGVQENLATREGPLEKELERMRTLLTRVAGRVGRVSSAPQGSAAAGGGEVDVEVLTKARKRNVDEFLTGSGVFKA</sequence>
<dbReference type="InParanoid" id="A0A084QAW6"/>
<dbReference type="OMA" id="KQHNRIV"/>
<protein>
    <recommendedName>
        <fullName evidence="4">Kinetochore protein fta4</fullName>
    </recommendedName>
</protein>
<gene>
    <name evidence="2" type="ORF">S40285_07624</name>
</gene>
<dbReference type="HOGENOM" id="CLU_058478_0_0_1"/>
<dbReference type="PANTHER" id="PTHR42040:SF1">
    <property type="entry name" value="INNER KINETOCHORE SUBUNIT FTA4"/>
    <property type="match status" value="1"/>
</dbReference>
<dbReference type="OrthoDB" id="21214at2759"/>
<evidence type="ECO:0000313" key="2">
    <source>
        <dbReference type="EMBL" id="KFA61101.1"/>
    </source>
</evidence>
<organism evidence="2 3">
    <name type="scientific">Stachybotrys chlorohalonatus (strain IBT 40285)</name>
    <dbReference type="NCBI Taxonomy" id="1283841"/>
    <lineage>
        <taxon>Eukaryota</taxon>
        <taxon>Fungi</taxon>
        <taxon>Dikarya</taxon>
        <taxon>Ascomycota</taxon>
        <taxon>Pezizomycotina</taxon>
        <taxon>Sordariomycetes</taxon>
        <taxon>Hypocreomycetidae</taxon>
        <taxon>Hypocreales</taxon>
        <taxon>Stachybotryaceae</taxon>
        <taxon>Stachybotrys</taxon>
    </lineage>
</organism>
<evidence type="ECO:0000313" key="3">
    <source>
        <dbReference type="Proteomes" id="UP000028524"/>
    </source>
</evidence>
<evidence type="ECO:0000256" key="1">
    <source>
        <dbReference type="SAM" id="Coils"/>
    </source>
</evidence>
<dbReference type="EMBL" id="KL660870">
    <property type="protein sequence ID" value="KFA61101.1"/>
    <property type="molecule type" value="Genomic_DNA"/>
</dbReference>
<dbReference type="STRING" id="1283841.A0A084QAW6"/>
<dbReference type="InterPro" id="IPR025207">
    <property type="entry name" value="Sim4_Fta4"/>
</dbReference>
<keyword evidence="3" id="KW-1185">Reference proteome</keyword>
<dbReference type="GO" id="GO:0031511">
    <property type="term" value="C:Mis6-Sim4 complex"/>
    <property type="evidence" value="ECO:0007669"/>
    <property type="project" value="InterPro"/>
</dbReference>
<accession>A0A084QAW6</accession>
<dbReference type="AlphaFoldDB" id="A0A084QAW6"/>
<dbReference type="PANTHER" id="PTHR42040">
    <property type="entry name" value="INNER KINETOCHORE SUBUNIT FTA4"/>
    <property type="match status" value="1"/>
</dbReference>